<dbReference type="AlphaFoldDB" id="A0A6A6B251"/>
<dbReference type="InterPro" id="IPR015947">
    <property type="entry name" value="PUA-like_sf"/>
</dbReference>
<dbReference type="Proteomes" id="UP000799438">
    <property type="component" value="Unassembled WGS sequence"/>
</dbReference>
<dbReference type="OrthoDB" id="3244603at2759"/>
<reference evidence="2" key="1">
    <citation type="journal article" date="2020" name="Stud. Mycol.">
        <title>101 Dothideomycetes genomes: a test case for predicting lifestyles and emergence of pathogens.</title>
        <authorList>
            <person name="Haridas S."/>
            <person name="Albert R."/>
            <person name="Binder M."/>
            <person name="Bloem J."/>
            <person name="Labutti K."/>
            <person name="Salamov A."/>
            <person name="Andreopoulos B."/>
            <person name="Baker S."/>
            <person name="Barry K."/>
            <person name="Bills G."/>
            <person name="Bluhm B."/>
            <person name="Cannon C."/>
            <person name="Castanera R."/>
            <person name="Culley D."/>
            <person name="Daum C."/>
            <person name="Ezra D."/>
            <person name="Gonzalez J."/>
            <person name="Henrissat B."/>
            <person name="Kuo A."/>
            <person name="Liang C."/>
            <person name="Lipzen A."/>
            <person name="Lutzoni F."/>
            <person name="Magnuson J."/>
            <person name="Mondo S."/>
            <person name="Nolan M."/>
            <person name="Ohm R."/>
            <person name="Pangilinan J."/>
            <person name="Park H.-J."/>
            <person name="Ramirez L."/>
            <person name="Alfaro M."/>
            <person name="Sun H."/>
            <person name="Tritt A."/>
            <person name="Yoshinaga Y."/>
            <person name="Zwiers L.-H."/>
            <person name="Turgeon B."/>
            <person name="Goodwin S."/>
            <person name="Spatafora J."/>
            <person name="Crous P."/>
            <person name="Grigoriev I."/>
        </authorList>
    </citation>
    <scope>NUCLEOTIDE SEQUENCE</scope>
    <source>
        <strain evidence="2">CBS 121167</strain>
    </source>
</reference>
<feature type="region of interest" description="Disordered" evidence="1">
    <location>
        <begin position="631"/>
        <end position="689"/>
    </location>
</feature>
<dbReference type="InterPro" id="IPR036987">
    <property type="entry name" value="SRA-YDG_sf"/>
</dbReference>
<feature type="region of interest" description="Disordered" evidence="1">
    <location>
        <begin position="380"/>
        <end position="518"/>
    </location>
</feature>
<protein>
    <submittedName>
        <fullName evidence="2">Uncharacterized protein</fullName>
    </submittedName>
</protein>
<name>A0A6A6B251_9PEZI</name>
<sequence length="724" mass="81013">MAPDLSKEGLHKAASWIRDSLDPRIARGGPDVISSDEVLALHELFVGLRAVDLHVSVLRYSRIHAAILEVAGRATRWPSRLVEECDRVIDLWESKYGKLSDVRPRLFAPDGRLHGACTGKELTRDALLRYWQEHDPAVMDESRPRQHGDLGFRPGDWWINGMFAFHAGIIDLKSTDGGIVADKYCAYALVLKDTDEVYSETPDKFQYRCRPGDRGRYRMTSADFKSRYPIRVLRSHNLASLWAPRSGIRYEGLYKVTGWTVRPASAAENKGESIVWLINLERDTESHTDDEWTAVLNHPSAEETDDYVEYKRIRKEVRDGLRDDLTQNIPPTPEPESPLEVDLMLSPMSEAPNFWDGRQSPPKPTMPPMPPMPPMPAILTPEQSPPPLLPNKPPFVFTPPRDITASPASRPNKLEEAVMQQSRTMAVAKALRKTMGEPRARKSDTMGVRKSRSGSQADLKGFSISRHGSLRSRLTKPVAKMLDGQFDRDQTDSPPSDEGQEEELPSPSNDSQLNELDTLLEAHLDSLLKQDKPRLDFRASKWERRRGKDARSLEMTKLPIDTLRDRVHFETLERQEDTEARQRLEALKEVWADCASPGYPDMVLEGVNLDSLPPPRSSSGFLSLSSVKSSVKSVRTEAMGPPPRKSPEPTAVRRNAPSHSRSKSASASESVKLADFTPPDRKRSSVASRLSASSISDILGVEGSGKAKRPGVTRAFSALLKHQT</sequence>
<gene>
    <name evidence="2" type="ORF">K452DRAFT_321479</name>
</gene>
<feature type="compositionally biased region" description="Polar residues" evidence="1">
    <location>
        <begin position="506"/>
        <end position="515"/>
    </location>
</feature>
<dbReference type="GeneID" id="54301894"/>
<organism evidence="2 3">
    <name type="scientific">Aplosporella prunicola CBS 121167</name>
    <dbReference type="NCBI Taxonomy" id="1176127"/>
    <lineage>
        <taxon>Eukaryota</taxon>
        <taxon>Fungi</taxon>
        <taxon>Dikarya</taxon>
        <taxon>Ascomycota</taxon>
        <taxon>Pezizomycotina</taxon>
        <taxon>Dothideomycetes</taxon>
        <taxon>Dothideomycetes incertae sedis</taxon>
        <taxon>Botryosphaeriales</taxon>
        <taxon>Aplosporellaceae</taxon>
        <taxon>Aplosporella</taxon>
    </lineage>
</organism>
<keyword evidence="3" id="KW-1185">Reference proteome</keyword>
<feature type="compositionally biased region" description="Basic and acidic residues" evidence="1">
    <location>
        <begin position="434"/>
        <end position="444"/>
    </location>
</feature>
<dbReference type="RefSeq" id="XP_033393843.1">
    <property type="nucleotide sequence ID" value="XM_033544398.1"/>
</dbReference>
<evidence type="ECO:0000313" key="2">
    <source>
        <dbReference type="EMBL" id="KAF2138130.1"/>
    </source>
</evidence>
<evidence type="ECO:0000256" key="1">
    <source>
        <dbReference type="SAM" id="MobiDB-lite"/>
    </source>
</evidence>
<evidence type="ECO:0000313" key="3">
    <source>
        <dbReference type="Proteomes" id="UP000799438"/>
    </source>
</evidence>
<dbReference type="EMBL" id="ML995498">
    <property type="protein sequence ID" value="KAF2138130.1"/>
    <property type="molecule type" value="Genomic_DNA"/>
</dbReference>
<dbReference type="Gene3D" id="2.30.280.10">
    <property type="entry name" value="SRA-YDG"/>
    <property type="match status" value="1"/>
</dbReference>
<accession>A0A6A6B251</accession>
<dbReference type="SUPFAM" id="SSF88697">
    <property type="entry name" value="PUA domain-like"/>
    <property type="match status" value="1"/>
</dbReference>
<feature type="compositionally biased region" description="Pro residues" evidence="1">
    <location>
        <begin position="383"/>
        <end position="397"/>
    </location>
</feature>
<proteinExistence type="predicted"/>
<feature type="compositionally biased region" description="Low complexity" evidence="1">
    <location>
        <begin position="657"/>
        <end position="670"/>
    </location>
</feature>